<feature type="non-terminal residue" evidence="2">
    <location>
        <position position="1"/>
    </location>
</feature>
<proteinExistence type="predicted"/>
<keyword evidence="1" id="KW-0812">Transmembrane</keyword>
<sequence length="101" mass="12093">FTTKSKFVLFLLDNWFNSLHLLCAYNALFSLFIVIIGLHFLYRYWLLYSPSYIELFSKTRFLFTFSCFAVPEFAVWYAASYFLFEASDSQRDEISSRMNLK</sequence>
<evidence type="ECO:0000313" key="2">
    <source>
        <dbReference type="EMBL" id="GMR30217.1"/>
    </source>
</evidence>
<name>A0AAN4YWE0_9BILA</name>
<evidence type="ECO:0000256" key="1">
    <source>
        <dbReference type="SAM" id="Phobius"/>
    </source>
</evidence>
<evidence type="ECO:0000313" key="3">
    <source>
        <dbReference type="Proteomes" id="UP001328107"/>
    </source>
</evidence>
<keyword evidence="1" id="KW-0472">Membrane</keyword>
<keyword evidence="1" id="KW-1133">Transmembrane helix</keyword>
<keyword evidence="3" id="KW-1185">Reference proteome</keyword>
<dbReference type="AlphaFoldDB" id="A0AAN4YWE0"/>
<dbReference type="EMBL" id="BTRK01000001">
    <property type="protein sequence ID" value="GMR30217.1"/>
    <property type="molecule type" value="Genomic_DNA"/>
</dbReference>
<organism evidence="2 3">
    <name type="scientific">Pristionchus mayeri</name>
    <dbReference type="NCBI Taxonomy" id="1317129"/>
    <lineage>
        <taxon>Eukaryota</taxon>
        <taxon>Metazoa</taxon>
        <taxon>Ecdysozoa</taxon>
        <taxon>Nematoda</taxon>
        <taxon>Chromadorea</taxon>
        <taxon>Rhabditida</taxon>
        <taxon>Rhabditina</taxon>
        <taxon>Diplogasteromorpha</taxon>
        <taxon>Diplogasteroidea</taxon>
        <taxon>Neodiplogasteridae</taxon>
        <taxon>Pristionchus</taxon>
    </lineage>
</organism>
<protein>
    <recommendedName>
        <fullName evidence="4">G protein-coupled receptor</fullName>
    </recommendedName>
</protein>
<comment type="caution">
    <text evidence="2">The sequence shown here is derived from an EMBL/GenBank/DDBJ whole genome shotgun (WGS) entry which is preliminary data.</text>
</comment>
<feature type="non-terminal residue" evidence="2">
    <location>
        <position position="101"/>
    </location>
</feature>
<dbReference type="InterPro" id="IPR019428">
    <property type="entry name" value="7TM_GPCR_serpentine_rcpt_Str"/>
</dbReference>
<feature type="transmembrane region" description="Helical" evidence="1">
    <location>
        <begin position="21"/>
        <end position="42"/>
    </location>
</feature>
<feature type="transmembrane region" description="Helical" evidence="1">
    <location>
        <begin position="62"/>
        <end position="84"/>
    </location>
</feature>
<dbReference type="Pfam" id="PF10326">
    <property type="entry name" value="7TM_GPCR_Str"/>
    <property type="match status" value="1"/>
</dbReference>
<accession>A0AAN4YWE0</accession>
<gene>
    <name evidence="2" type="ORF">PMAYCL1PPCAC_00412</name>
</gene>
<evidence type="ECO:0008006" key="4">
    <source>
        <dbReference type="Google" id="ProtNLM"/>
    </source>
</evidence>
<dbReference type="Proteomes" id="UP001328107">
    <property type="component" value="Unassembled WGS sequence"/>
</dbReference>
<reference evidence="3" key="1">
    <citation type="submission" date="2022-10" db="EMBL/GenBank/DDBJ databases">
        <title>Genome assembly of Pristionchus species.</title>
        <authorList>
            <person name="Yoshida K."/>
            <person name="Sommer R.J."/>
        </authorList>
    </citation>
    <scope>NUCLEOTIDE SEQUENCE [LARGE SCALE GENOMIC DNA]</scope>
    <source>
        <strain evidence="3">RS5460</strain>
    </source>
</reference>